<comment type="domain">
    <text evidence="11">The PHD-type zinc finger mediates the binding to H3K4me3.</text>
</comment>
<evidence type="ECO:0000256" key="7">
    <source>
        <dbReference type="ARBA" id="ARBA00023242"/>
    </source>
</evidence>
<feature type="binding site" evidence="9">
    <location>
        <position position="207"/>
    </location>
    <ligand>
        <name>Zn(2+)</name>
        <dbReference type="ChEBI" id="CHEBI:29105"/>
        <label>2</label>
    </ligand>
</feature>
<dbReference type="InterPro" id="IPR024610">
    <property type="entry name" value="ING_N_histone-binding"/>
</dbReference>
<dbReference type="SMART" id="SM00249">
    <property type="entry name" value="PHD"/>
    <property type="match status" value="1"/>
</dbReference>
<comment type="subcellular location">
    <subcellularLocation>
        <location evidence="1 11">Nucleus</location>
    </subcellularLocation>
</comment>
<keyword evidence="5 9" id="KW-0862">Zinc</keyword>
<evidence type="ECO:0000256" key="1">
    <source>
        <dbReference type="ARBA" id="ARBA00004123"/>
    </source>
</evidence>
<evidence type="ECO:0000256" key="10">
    <source>
        <dbReference type="PROSITE-ProRule" id="PRU00146"/>
    </source>
</evidence>
<comment type="function">
    <text evidence="11">Component of an histone acetyltransferase complex.</text>
</comment>
<dbReference type="PANTHER" id="PTHR10333">
    <property type="entry name" value="INHIBITOR OF GROWTH PROTEIN"/>
    <property type="match status" value="1"/>
</dbReference>
<dbReference type="InterPro" id="IPR013083">
    <property type="entry name" value="Znf_RING/FYVE/PHD"/>
</dbReference>
<dbReference type="InterPro" id="IPR059153">
    <property type="entry name" value="NSD_PHD-1st"/>
</dbReference>
<dbReference type="PROSITE" id="PS01359">
    <property type="entry name" value="ZF_PHD_1"/>
    <property type="match status" value="1"/>
</dbReference>
<name>A0AA36H255_CYLNA</name>
<dbReference type="Pfam" id="PF23011">
    <property type="entry name" value="PHD-1st_NSD"/>
    <property type="match status" value="1"/>
</dbReference>
<evidence type="ECO:0000259" key="13">
    <source>
        <dbReference type="PROSITE" id="PS50016"/>
    </source>
</evidence>
<feature type="binding site" evidence="9">
    <location>
        <position position="229"/>
    </location>
    <ligand>
        <name>Zn(2+)</name>
        <dbReference type="ChEBI" id="CHEBI:29105"/>
        <label>2</label>
    </ligand>
</feature>
<evidence type="ECO:0000256" key="5">
    <source>
        <dbReference type="ARBA" id="ARBA00022833"/>
    </source>
</evidence>
<dbReference type="EMBL" id="CATQJL010000305">
    <property type="protein sequence ID" value="CAJ0602649.1"/>
    <property type="molecule type" value="Genomic_DNA"/>
</dbReference>
<reference evidence="14" key="1">
    <citation type="submission" date="2023-07" db="EMBL/GenBank/DDBJ databases">
        <authorList>
            <consortium name="CYATHOMIX"/>
        </authorList>
    </citation>
    <scope>NUCLEOTIDE SEQUENCE</scope>
    <source>
        <strain evidence="14">N/A</strain>
    </source>
</reference>
<feature type="binding site" evidence="9">
    <location>
        <position position="216"/>
    </location>
    <ligand>
        <name>Zn(2+)</name>
        <dbReference type="ChEBI" id="CHEBI:29105"/>
        <label>1</label>
    </ligand>
</feature>
<evidence type="ECO:0000256" key="11">
    <source>
        <dbReference type="RuleBase" id="RU361213"/>
    </source>
</evidence>
<evidence type="ECO:0000256" key="12">
    <source>
        <dbReference type="SAM" id="MobiDB-lite"/>
    </source>
</evidence>
<dbReference type="GO" id="GO:0008270">
    <property type="term" value="F:zinc ion binding"/>
    <property type="evidence" value="ECO:0007669"/>
    <property type="project" value="UniProtKB-KW"/>
</dbReference>
<dbReference type="InterPro" id="IPR028651">
    <property type="entry name" value="ING_fam"/>
</dbReference>
<proteinExistence type="inferred from homology"/>
<organism evidence="14 15">
    <name type="scientific">Cylicocyclus nassatus</name>
    <name type="common">Nematode worm</name>
    <dbReference type="NCBI Taxonomy" id="53992"/>
    <lineage>
        <taxon>Eukaryota</taxon>
        <taxon>Metazoa</taxon>
        <taxon>Ecdysozoa</taxon>
        <taxon>Nematoda</taxon>
        <taxon>Chromadorea</taxon>
        <taxon>Rhabditida</taxon>
        <taxon>Rhabditina</taxon>
        <taxon>Rhabditomorpha</taxon>
        <taxon>Strongyloidea</taxon>
        <taxon>Strongylidae</taxon>
        <taxon>Cylicocyclus</taxon>
    </lineage>
</organism>
<evidence type="ECO:0000313" key="15">
    <source>
        <dbReference type="Proteomes" id="UP001176961"/>
    </source>
</evidence>
<comment type="similarity">
    <text evidence="2 11">Belongs to the ING family.</text>
</comment>
<dbReference type="AlphaFoldDB" id="A0AA36H255"/>
<keyword evidence="6 11" id="KW-0156">Chromatin regulator</keyword>
<keyword evidence="4 10" id="KW-0863">Zinc-finger</keyword>
<evidence type="ECO:0000256" key="4">
    <source>
        <dbReference type="ARBA" id="ARBA00022771"/>
    </source>
</evidence>
<dbReference type="Proteomes" id="UP001176961">
    <property type="component" value="Unassembled WGS sequence"/>
</dbReference>
<keyword evidence="3 9" id="KW-0479">Metal-binding</keyword>
<feature type="site" description="Histone H3K4me3 binding" evidence="8">
    <location>
        <position position="188"/>
    </location>
</feature>
<feature type="binding site" evidence="9">
    <location>
        <position position="191"/>
    </location>
    <ligand>
        <name>Zn(2+)</name>
        <dbReference type="ChEBI" id="CHEBI:29105"/>
        <label>1</label>
    </ligand>
</feature>
<evidence type="ECO:0000313" key="14">
    <source>
        <dbReference type="EMBL" id="CAJ0602649.1"/>
    </source>
</evidence>
<dbReference type="GO" id="GO:0006325">
    <property type="term" value="P:chromatin organization"/>
    <property type="evidence" value="ECO:0007669"/>
    <property type="project" value="UniProtKB-KW"/>
</dbReference>
<feature type="site" description="Histone H3K4me3 binding" evidence="8">
    <location>
        <position position="203"/>
    </location>
</feature>
<accession>A0AA36H255</accession>
<dbReference type="Gene3D" id="6.10.140.1740">
    <property type="match status" value="1"/>
</dbReference>
<feature type="domain" description="PHD-type" evidence="13">
    <location>
        <begin position="186"/>
        <end position="235"/>
    </location>
</feature>
<keyword evidence="7 11" id="KW-0539">Nucleus</keyword>
<feature type="site" description="Histone H3K4me3 binding" evidence="8">
    <location>
        <position position="199"/>
    </location>
</feature>
<sequence length="242" mass="28188">MKLRKHIIMAEQLKKYMEKLDDLPPFIRKNAEEIRELDEKVEKIMHDIQIRTVAHVKNLKKTTREQRVKWYKEVQAMYKEADKLSERKVKLAQKMYDTVDTHIKEMDQQLVEFQEFQVKKYSEGQLKASTSGAEGQKRKGAVAAIKGDRKKKPNDSKTRPDNPPFMESFKPSAITAVDMPVDPNEPTYCICHQVSFGQMVACDGPDCKNEWFHFQCVGLTSSPVGKWYCDQCKEARKKKIKQ</sequence>
<dbReference type="PROSITE" id="PS50016">
    <property type="entry name" value="ZF_PHD_2"/>
    <property type="match status" value="1"/>
</dbReference>
<dbReference type="CDD" id="cd15505">
    <property type="entry name" value="PHD_ING"/>
    <property type="match status" value="1"/>
</dbReference>
<feature type="binding site" evidence="9">
    <location>
        <position position="213"/>
    </location>
    <ligand>
        <name>Zn(2+)</name>
        <dbReference type="ChEBI" id="CHEBI:29105"/>
        <label>1</label>
    </ligand>
</feature>
<feature type="site" description="Histone H3K4me3 binding" evidence="8">
    <location>
        <position position="211"/>
    </location>
</feature>
<comment type="subunit">
    <text evidence="11">Component of an histone acetyltransferase complex. Interacts with H3K4me3 and to a lesser extent with H3K4me2.</text>
</comment>
<dbReference type="Gene3D" id="3.30.40.10">
    <property type="entry name" value="Zinc/RING finger domain, C3HC4 (zinc finger)"/>
    <property type="match status" value="1"/>
</dbReference>
<dbReference type="Pfam" id="PF12998">
    <property type="entry name" value="ING"/>
    <property type="match status" value="1"/>
</dbReference>
<evidence type="ECO:0000256" key="9">
    <source>
        <dbReference type="PIRSR" id="PIRSR628651-51"/>
    </source>
</evidence>
<keyword evidence="15" id="KW-1185">Reference proteome</keyword>
<evidence type="ECO:0000256" key="3">
    <source>
        <dbReference type="ARBA" id="ARBA00022723"/>
    </source>
</evidence>
<protein>
    <recommendedName>
        <fullName evidence="11">Inhibitor of growth protein</fullName>
    </recommendedName>
</protein>
<dbReference type="SUPFAM" id="SSF57903">
    <property type="entry name" value="FYVE/PHD zinc finger"/>
    <property type="match status" value="1"/>
</dbReference>
<feature type="binding site" evidence="9">
    <location>
        <position position="189"/>
    </location>
    <ligand>
        <name>Zn(2+)</name>
        <dbReference type="ChEBI" id="CHEBI:29105"/>
        <label>1</label>
    </ligand>
</feature>
<gene>
    <name evidence="14" type="ORF">CYNAS_LOCUS14632</name>
</gene>
<dbReference type="InterPro" id="IPR019787">
    <property type="entry name" value="Znf_PHD-finger"/>
</dbReference>
<dbReference type="FunFam" id="3.30.40.10:FF:000016">
    <property type="entry name" value="Inhibitor of growth protein"/>
    <property type="match status" value="1"/>
</dbReference>
<dbReference type="GO" id="GO:0005634">
    <property type="term" value="C:nucleus"/>
    <property type="evidence" value="ECO:0007669"/>
    <property type="project" value="UniProtKB-SubCell"/>
</dbReference>
<feature type="region of interest" description="Disordered" evidence="12">
    <location>
        <begin position="128"/>
        <end position="169"/>
    </location>
</feature>
<evidence type="ECO:0000256" key="6">
    <source>
        <dbReference type="ARBA" id="ARBA00022853"/>
    </source>
</evidence>
<dbReference type="SMART" id="SM01408">
    <property type="entry name" value="ING"/>
    <property type="match status" value="1"/>
</dbReference>
<dbReference type="InterPro" id="IPR001965">
    <property type="entry name" value="Znf_PHD"/>
</dbReference>
<dbReference type="InterPro" id="IPR011011">
    <property type="entry name" value="Znf_FYVE_PHD"/>
</dbReference>
<comment type="caution">
    <text evidence="14">The sequence shown here is derived from an EMBL/GenBank/DDBJ whole genome shotgun (WGS) entry which is preliminary data.</text>
</comment>
<dbReference type="InterPro" id="IPR019786">
    <property type="entry name" value="Zinc_finger_PHD-type_CS"/>
</dbReference>
<feature type="binding site" evidence="9">
    <location>
        <position position="232"/>
    </location>
    <ligand>
        <name>Zn(2+)</name>
        <dbReference type="ChEBI" id="CHEBI:29105"/>
        <label>2</label>
    </ligand>
</feature>
<evidence type="ECO:0000256" key="2">
    <source>
        <dbReference type="ARBA" id="ARBA00010210"/>
    </source>
</evidence>
<dbReference type="CDD" id="cd16859">
    <property type="entry name" value="ING_ING4_5"/>
    <property type="match status" value="1"/>
</dbReference>
<evidence type="ECO:0000256" key="8">
    <source>
        <dbReference type="PIRSR" id="PIRSR628651-50"/>
    </source>
</evidence>
<feature type="binding site" evidence="9">
    <location>
        <position position="202"/>
    </location>
    <ligand>
        <name>Zn(2+)</name>
        <dbReference type="ChEBI" id="CHEBI:29105"/>
        <label>2</label>
    </ligand>
</feature>